<name>A0A5C0B8W5_9BURK</name>
<dbReference type="EMBL" id="CP043046">
    <property type="protein sequence ID" value="QEI09327.1"/>
    <property type="molecule type" value="Genomic_DNA"/>
</dbReference>
<dbReference type="KEGG" id="pacr:FXN63_14620"/>
<sequence>MPMLPTSWGDVFDRLVILRLKQAHIIDSMQRANVARELDAVSHAIGDISRFPAALHALLSELAVVNQALWNIEESKRECERHQRFDDDFVALSRSIYLHNDLRARLKKQISLLLGSALIEEKSY</sequence>
<evidence type="ECO:0000313" key="1">
    <source>
        <dbReference type="EMBL" id="QEI09327.1"/>
    </source>
</evidence>
<gene>
    <name evidence="1" type="ORF">FXN63_14620</name>
</gene>
<dbReference type="AlphaFoldDB" id="A0A5C0B8W5"/>
<accession>A0A5C0B8W5</accession>
<reference evidence="1 2" key="1">
    <citation type="submission" date="2019-08" db="EMBL/GenBank/DDBJ databases">
        <title>Amphibian skin-associated Pigmentiphaga: genome sequence and occurrence across geography and hosts.</title>
        <authorList>
            <person name="Bletz M.C."/>
            <person name="Bunk B."/>
            <person name="Sproeer C."/>
            <person name="Biwer P."/>
            <person name="Reiter S."/>
            <person name="Rabemananjara F.C.E."/>
            <person name="Schulz S."/>
            <person name="Overmann J."/>
            <person name="Vences M."/>
        </authorList>
    </citation>
    <scope>NUCLEOTIDE SEQUENCE [LARGE SCALE GENOMIC DNA]</scope>
    <source>
        <strain evidence="1 2">Mada1488</strain>
    </source>
</reference>
<organism evidence="1 2">
    <name type="scientific">Pigmentiphaga aceris</name>
    <dbReference type="NCBI Taxonomy" id="1940612"/>
    <lineage>
        <taxon>Bacteria</taxon>
        <taxon>Pseudomonadati</taxon>
        <taxon>Pseudomonadota</taxon>
        <taxon>Betaproteobacteria</taxon>
        <taxon>Burkholderiales</taxon>
        <taxon>Alcaligenaceae</taxon>
        <taxon>Pigmentiphaga</taxon>
    </lineage>
</organism>
<keyword evidence="2" id="KW-1185">Reference proteome</keyword>
<dbReference type="Proteomes" id="UP000325161">
    <property type="component" value="Chromosome"/>
</dbReference>
<protein>
    <submittedName>
        <fullName evidence="1">Uncharacterized protein</fullName>
    </submittedName>
</protein>
<dbReference type="OrthoDB" id="9155693at2"/>
<proteinExistence type="predicted"/>
<evidence type="ECO:0000313" key="2">
    <source>
        <dbReference type="Proteomes" id="UP000325161"/>
    </source>
</evidence>